<feature type="domain" description="DUF397" evidence="1">
    <location>
        <begin position="34"/>
        <end position="86"/>
    </location>
</feature>
<sequence>MIGNTSARDATGLEWFKSSYSSGNEGDSCVEVALEWFKSSYSSSSNGEDCVEIATTPAHIHIRDSKTPRSPHLTLTASTWSAFITYASQDSEA</sequence>
<proteinExistence type="predicted"/>
<feature type="domain" description="DUF397" evidence="1">
    <location>
        <begin position="13"/>
        <end position="33"/>
    </location>
</feature>
<accession>A0A5P2C096</accession>
<dbReference type="OrthoDB" id="4562195at2"/>
<dbReference type="EMBL" id="CP029192">
    <property type="protein sequence ID" value="QES36142.1"/>
    <property type="molecule type" value="Genomic_DNA"/>
</dbReference>
<organism evidence="2 3">
    <name type="scientific">Streptomyces venezuelae</name>
    <dbReference type="NCBI Taxonomy" id="54571"/>
    <lineage>
        <taxon>Bacteria</taxon>
        <taxon>Bacillati</taxon>
        <taxon>Actinomycetota</taxon>
        <taxon>Actinomycetes</taxon>
        <taxon>Kitasatosporales</taxon>
        <taxon>Streptomycetaceae</taxon>
        <taxon>Streptomyces</taxon>
    </lineage>
</organism>
<protein>
    <submittedName>
        <fullName evidence="2">DUF397 domain-containing protein</fullName>
    </submittedName>
</protein>
<gene>
    <name evidence="2" type="ORF">DEJ48_24455</name>
</gene>
<dbReference type="Pfam" id="PF04149">
    <property type="entry name" value="DUF397"/>
    <property type="match status" value="2"/>
</dbReference>
<name>A0A5P2C096_STRVZ</name>
<dbReference type="Proteomes" id="UP000322927">
    <property type="component" value="Chromosome"/>
</dbReference>
<evidence type="ECO:0000259" key="1">
    <source>
        <dbReference type="Pfam" id="PF04149"/>
    </source>
</evidence>
<evidence type="ECO:0000313" key="2">
    <source>
        <dbReference type="EMBL" id="QES36142.1"/>
    </source>
</evidence>
<dbReference type="AlphaFoldDB" id="A0A5P2C096"/>
<reference evidence="2 3" key="1">
    <citation type="submission" date="2018-05" db="EMBL/GenBank/DDBJ databases">
        <title>Streptomyces venezuelae.</title>
        <authorList>
            <person name="Kim W."/>
            <person name="Lee N."/>
            <person name="Cho B.-K."/>
        </authorList>
    </citation>
    <scope>NUCLEOTIDE SEQUENCE [LARGE SCALE GENOMIC DNA]</scope>
    <source>
        <strain evidence="2 3">ATCC 14584</strain>
    </source>
</reference>
<evidence type="ECO:0000313" key="3">
    <source>
        <dbReference type="Proteomes" id="UP000322927"/>
    </source>
</evidence>
<dbReference type="RefSeq" id="WP_150218296.1">
    <property type="nucleotide sequence ID" value="NZ_CP029192.1"/>
</dbReference>
<dbReference type="InterPro" id="IPR007278">
    <property type="entry name" value="DUF397"/>
</dbReference>